<evidence type="ECO:0000256" key="3">
    <source>
        <dbReference type="ARBA" id="ARBA00029638"/>
    </source>
</evidence>
<dbReference type="GO" id="GO:0043107">
    <property type="term" value="P:type IV pilus-dependent motility"/>
    <property type="evidence" value="ECO:0007669"/>
    <property type="project" value="TreeGrafter"/>
</dbReference>
<organism evidence="6 7">
    <name type="scientific">Pseudomonas kribbensis</name>
    <dbReference type="NCBI Taxonomy" id="1628086"/>
    <lineage>
        <taxon>Bacteria</taxon>
        <taxon>Pseudomonadati</taxon>
        <taxon>Pseudomonadota</taxon>
        <taxon>Gammaproteobacteria</taxon>
        <taxon>Pseudomonadales</taxon>
        <taxon>Pseudomonadaceae</taxon>
        <taxon>Pseudomonas</taxon>
    </lineage>
</organism>
<dbReference type="AlphaFoldDB" id="A0A345RW41"/>
<evidence type="ECO:0000256" key="4">
    <source>
        <dbReference type="RuleBase" id="RU000389"/>
    </source>
</evidence>
<evidence type="ECO:0000256" key="5">
    <source>
        <dbReference type="SAM" id="Phobius"/>
    </source>
</evidence>
<keyword evidence="2" id="KW-0488">Methylation</keyword>
<evidence type="ECO:0000256" key="1">
    <source>
        <dbReference type="ARBA" id="ARBA00005233"/>
    </source>
</evidence>
<keyword evidence="5" id="KW-0812">Transmembrane</keyword>
<dbReference type="PANTHER" id="PTHR30093:SF34">
    <property type="entry name" value="PREPILIN PEPTIDASE-DEPENDENT PROTEIN D"/>
    <property type="match status" value="1"/>
</dbReference>
<sequence>MKKQQGFTLIELLIVVAIIGILATIALPQYTKYQARSKVTAGLAEISALKVPFEDTINQGTDPNSTLVTGSATYVTTNCGTVSVSGTANTGAGTIVCTIANAPAPVLGKTITLTRTGGATGNVAGVWSCASTVNPDYAPKGCPGSGT</sequence>
<accession>A0A345RW41</accession>
<dbReference type="SUPFAM" id="SSF54523">
    <property type="entry name" value="Pili subunits"/>
    <property type="match status" value="1"/>
</dbReference>
<dbReference type="Pfam" id="PF00114">
    <property type="entry name" value="Pilin"/>
    <property type="match status" value="1"/>
</dbReference>
<evidence type="ECO:0000313" key="7">
    <source>
        <dbReference type="Proteomes" id="UP000253720"/>
    </source>
</evidence>
<dbReference type="InterPro" id="IPR012902">
    <property type="entry name" value="N_methyl_site"/>
</dbReference>
<dbReference type="InterPro" id="IPR045584">
    <property type="entry name" value="Pilin-like"/>
</dbReference>
<reference evidence="6 7" key="1">
    <citation type="submission" date="2018-05" db="EMBL/GenBank/DDBJ databases">
        <title>Complete genome sequence of Pseudomonas kribbensis 46-2(T).</title>
        <authorList>
            <person name="Jeong H."/>
            <person name="Lee S.-G."/>
            <person name="Rha E."/>
            <person name="Kim H."/>
        </authorList>
    </citation>
    <scope>NUCLEOTIDE SEQUENCE [LARGE SCALE GENOMIC DNA]</scope>
    <source>
        <strain evidence="6 7">46-2</strain>
    </source>
</reference>
<dbReference type="Proteomes" id="UP000253720">
    <property type="component" value="Chromosome"/>
</dbReference>
<dbReference type="KEGG" id="pke:DLD99_24525"/>
<keyword evidence="4" id="KW-0281">Fimbrium</keyword>
<keyword evidence="7" id="KW-1185">Reference proteome</keyword>
<dbReference type="Gene3D" id="3.30.700.10">
    <property type="entry name" value="Glycoprotein, Type 4 Pilin"/>
    <property type="match status" value="1"/>
</dbReference>
<dbReference type="Pfam" id="PF07963">
    <property type="entry name" value="N_methyl"/>
    <property type="match status" value="1"/>
</dbReference>
<dbReference type="GO" id="GO:0044096">
    <property type="term" value="C:type IV pilus"/>
    <property type="evidence" value="ECO:0007669"/>
    <property type="project" value="TreeGrafter"/>
</dbReference>
<feature type="transmembrane region" description="Helical" evidence="5">
    <location>
        <begin position="6"/>
        <end position="27"/>
    </location>
</feature>
<dbReference type="RefSeq" id="WP_114885593.1">
    <property type="nucleotide sequence ID" value="NZ_CP029608.1"/>
</dbReference>
<proteinExistence type="inferred from homology"/>
<gene>
    <name evidence="6" type="ORF">DLD99_24525</name>
</gene>
<keyword evidence="5" id="KW-1133">Transmembrane helix</keyword>
<dbReference type="NCBIfam" id="TIGR02532">
    <property type="entry name" value="IV_pilin_GFxxxE"/>
    <property type="match status" value="1"/>
</dbReference>
<dbReference type="InterPro" id="IPR001082">
    <property type="entry name" value="Pilin"/>
</dbReference>
<dbReference type="PANTHER" id="PTHR30093">
    <property type="entry name" value="GENERAL SECRETION PATHWAY PROTEIN G"/>
    <property type="match status" value="1"/>
</dbReference>
<evidence type="ECO:0000313" key="6">
    <source>
        <dbReference type="EMBL" id="AXI63507.1"/>
    </source>
</evidence>
<dbReference type="PROSITE" id="PS00409">
    <property type="entry name" value="PROKAR_NTER_METHYL"/>
    <property type="match status" value="1"/>
</dbReference>
<dbReference type="GO" id="GO:0007155">
    <property type="term" value="P:cell adhesion"/>
    <property type="evidence" value="ECO:0007669"/>
    <property type="project" value="InterPro"/>
</dbReference>
<comment type="similarity">
    <text evidence="1 4">Belongs to the N-Me-Phe pilin family.</text>
</comment>
<name>A0A345RW41_9PSED</name>
<evidence type="ECO:0000256" key="2">
    <source>
        <dbReference type="ARBA" id="ARBA00022481"/>
    </source>
</evidence>
<dbReference type="EMBL" id="CP029608">
    <property type="protein sequence ID" value="AXI63507.1"/>
    <property type="molecule type" value="Genomic_DNA"/>
</dbReference>
<protein>
    <recommendedName>
        <fullName evidence="3">Pilin</fullName>
    </recommendedName>
</protein>
<keyword evidence="5" id="KW-0472">Membrane</keyword>